<keyword evidence="2" id="KW-1185">Reference proteome</keyword>
<feature type="non-terminal residue" evidence="1">
    <location>
        <position position="1"/>
    </location>
</feature>
<dbReference type="EMBL" id="KN819948">
    <property type="protein sequence ID" value="KIJ07291.1"/>
    <property type="molecule type" value="Genomic_DNA"/>
</dbReference>
<evidence type="ECO:0000313" key="2">
    <source>
        <dbReference type="Proteomes" id="UP000053647"/>
    </source>
</evidence>
<accession>A0A0C9TIZ1</accession>
<protein>
    <submittedName>
        <fullName evidence="1">Uncharacterized protein</fullName>
    </submittedName>
</protein>
<gene>
    <name evidence="1" type="ORF">PAXINDRAFT_90663</name>
</gene>
<dbReference type="OrthoDB" id="336240at2759"/>
<reference evidence="1 2" key="1">
    <citation type="submission" date="2014-06" db="EMBL/GenBank/DDBJ databases">
        <authorList>
            <consortium name="DOE Joint Genome Institute"/>
            <person name="Kuo A."/>
            <person name="Kohler A."/>
            <person name="Nagy L.G."/>
            <person name="Floudas D."/>
            <person name="Copeland A."/>
            <person name="Barry K.W."/>
            <person name="Cichocki N."/>
            <person name="Veneault-Fourrey C."/>
            <person name="LaButti K."/>
            <person name="Lindquist E.A."/>
            <person name="Lipzen A."/>
            <person name="Lundell T."/>
            <person name="Morin E."/>
            <person name="Murat C."/>
            <person name="Sun H."/>
            <person name="Tunlid A."/>
            <person name="Henrissat B."/>
            <person name="Grigoriev I.V."/>
            <person name="Hibbett D.S."/>
            <person name="Martin F."/>
            <person name="Nordberg H.P."/>
            <person name="Cantor M.N."/>
            <person name="Hua S.X."/>
        </authorList>
    </citation>
    <scope>NUCLEOTIDE SEQUENCE [LARGE SCALE GENOMIC DNA]</scope>
    <source>
        <strain evidence="1 2">ATCC 200175</strain>
    </source>
</reference>
<evidence type="ECO:0000313" key="1">
    <source>
        <dbReference type="EMBL" id="KIJ07291.1"/>
    </source>
</evidence>
<dbReference type="AlphaFoldDB" id="A0A0C9TIZ1"/>
<reference evidence="2" key="2">
    <citation type="submission" date="2015-01" db="EMBL/GenBank/DDBJ databases">
        <title>Evolutionary Origins and Diversification of the Mycorrhizal Mutualists.</title>
        <authorList>
            <consortium name="DOE Joint Genome Institute"/>
            <consortium name="Mycorrhizal Genomics Consortium"/>
            <person name="Kohler A."/>
            <person name="Kuo A."/>
            <person name="Nagy L.G."/>
            <person name="Floudas D."/>
            <person name="Copeland A."/>
            <person name="Barry K.W."/>
            <person name="Cichocki N."/>
            <person name="Veneault-Fourrey C."/>
            <person name="LaButti K."/>
            <person name="Lindquist E.A."/>
            <person name="Lipzen A."/>
            <person name="Lundell T."/>
            <person name="Morin E."/>
            <person name="Murat C."/>
            <person name="Riley R."/>
            <person name="Ohm R."/>
            <person name="Sun H."/>
            <person name="Tunlid A."/>
            <person name="Henrissat B."/>
            <person name="Grigoriev I.V."/>
            <person name="Hibbett D.S."/>
            <person name="Martin F."/>
        </authorList>
    </citation>
    <scope>NUCLEOTIDE SEQUENCE [LARGE SCALE GENOMIC DNA]</scope>
    <source>
        <strain evidence="2">ATCC 200175</strain>
    </source>
</reference>
<sequence length="135" mass="15174">LFPSWKGNFDGSRPTLSGLRNEQLSIPLRVGLMSNAELDSLVRLIQSPDSHFLKVASLPFHSLISILSKFPVNVDCRVFWSSELQNALFPALDVLIARFRDVAPQDEPELLSELLRAAINCQGNEFLKYNSIQAY</sequence>
<proteinExistence type="predicted"/>
<feature type="non-terminal residue" evidence="1">
    <location>
        <position position="135"/>
    </location>
</feature>
<name>A0A0C9TIZ1_PAXIN</name>
<dbReference type="Proteomes" id="UP000053647">
    <property type="component" value="Unassembled WGS sequence"/>
</dbReference>
<dbReference type="HOGENOM" id="CLU_160408_0_0_1"/>
<organism evidence="1 2">
    <name type="scientific">Paxillus involutus ATCC 200175</name>
    <dbReference type="NCBI Taxonomy" id="664439"/>
    <lineage>
        <taxon>Eukaryota</taxon>
        <taxon>Fungi</taxon>
        <taxon>Dikarya</taxon>
        <taxon>Basidiomycota</taxon>
        <taxon>Agaricomycotina</taxon>
        <taxon>Agaricomycetes</taxon>
        <taxon>Agaricomycetidae</taxon>
        <taxon>Boletales</taxon>
        <taxon>Paxilineae</taxon>
        <taxon>Paxillaceae</taxon>
        <taxon>Paxillus</taxon>
    </lineage>
</organism>